<evidence type="ECO:0000256" key="3">
    <source>
        <dbReference type="ARBA" id="ARBA00022691"/>
    </source>
</evidence>
<dbReference type="Proteomes" id="UP000078292">
    <property type="component" value="Unassembled WGS sequence"/>
</dbReference>
<keyword evidence="1 4" id="KW-0489">Methyltransferase</keyword>
<protein>
    <recommendedName>
        <fullName evidence="7">23S rRNA (Uracil(747)-C(5))-methyltransferase</fullName>
    </recommendedName>
</protein>
<comment type="caution">
    <text evidence="5">The sequence shown here is derived from an EMBL/GenBank/DDBJ whole genome shotgun (WGS) entry which is preliminary data.</text>
</comment>
<dbReference type="CDD" id="cd02440">
    <property type="entry name" value="AdoMet_MTases"/>
    <property type="match status" value="1"/>
</dbReference>
<comment type="similarity">
    <text evidence="4">Belongs to the class I-like SAM-binding methyltransferase superfamily. RNA M5U methyltransferase family.</text>
</comment>
<dbReference type="PANTHER" id="PTHR11061">
    <property type="entry name" value="RNA M5U METHYLTRANSFERASE"/>
    <property type="match status" value="1"/>
</dbReference>
<comment type="caution">
    <text evidence="4">Lacks conserved residue(s) required for the propagation of feature annotation.</text>
</comment>
<evidence type="ECO:0000256" key="4">
    <source>
        <dbReference type="PROSITE-ProRule" id="PRU01024"/>
    </source>
</evidence>
<accession>A0A1B7M3C1</accession>
<keyword evidence="3 4" id="KW-0949">S-adenosyl-L-methionine</keyword>
<feature type="binding site" evidence="4">
    <location>
        <position position="270"/>
    </location>
    <ligand>
        <name>S-adenosyl-L-methionine</name>
        <dbReference type="ChEBI" id="CHEBI:59789"/>
    </ligand>
</feature>
<dbReference type="SUPFAM" id="SSF53335">
    <property type="entry name" value="S-adenosyl-L-methionine-dependent methyltransferases"/>
    <property type="match status" value="1"/>
</dbReference>
<dbReference type="Pfam" id="PF05958">
    <property type="entry name" value="tRNA_U5-meth_tr"/>
    <property type="match status" value="1"/>
</dbReference>
<dbReference type="PROSITE" id="PS51687">
    <property type="entry name" value="SAM_MT_RNA_M5U"/>
    <property type="match status" value="1"/>
</dbReference>
<dbReference type="InterPro" id="IPR029063">
    <property type="entry name" value="SAM-dependent_MTases_sf"/>
</dbReference>
<evidence type="ECO:0000313" key="5">
    <source>
        <dbReference type="EMBL" id="OAV63068.1"/>
    </source>
</evidence>
<evidence type="ECO:0000313" key="6">
    <source>
        <dbReference type="Proteomes" id="UP000078292"/>
    </source>
</evidence>
<dbReference type="PANTHER" id="PTHR11061:SF30">
    <property type="entry name" value="TRNA (URACIL(54)-C(5))-METHYLTRANSFERASE"/>
    <property type="match status" value="1"/>
</dbReference>
<proteinExistence type="inferred from homology"/>
<keyword evidence="2 4" id="KW-0808">Transferase</keyword>
<name>A0A1B7M3C1_9MICC</name>
<sequence>MLECEYFTSGLCNACAWIDSAYSEQMILKIHATKELLHPVFRTEHPDALWLEPVTSPRWRYKNKATMTVSGTSEIPILGVLPDHDDVGVDITGCPQFPKEMEFVFAAIQNMVAAAEIQPYQASTNTGELKTIEVTISPANELMLRFVVRTGAALTPLRTYLPILLKPLAKQRLPARVVSVCVEDDREYALHGKYLTLQIDDLPLQVASTSRFNTNPHVTKYLYRQARAWADEVGADNVWDLFSGVGGFGLTMARCDTPNPRVPRTIWGIDACQESVRAANITAHNMGYRDVARFVLGDAARLDRYNVADLAVVTPPTPEGLCALAAQFNETGPKHLLYCSAYPVQLAEDLVKLNNYVPIAARLFDMYPNTPHAETAVLLERI</sequence>
<dbReference type="AlphaFoldDB" id="A0A1B7M3C1"/>
<dbReference type="Gene3D" id="3.40.50.150">
    <property type="entry name" value="Vaccinia Virus protein VP39"/>
    <property type="match status" value="1"/>
</dbReference>
<evidence type="ECO:0000256" key="1">
    <source>
        <dbReference type="ARBA" id="ARBA00022603"/>
    </source>
</evidence>
<evidence type="ECO:0000256" key="2">
    <source>
        <dbReference type="ARBA" id="ARBA00022679"/>
    </source>
</evidence>
<dbReference type="RefSeq" id="WP_043055925.1">
    <property type="nucleotide sequence ID" value="NZ_LXEY01000004.1"/>
</dbReference>
<dbReference type="InterPro" id="IPR010280">
    <property type="entry name" value="U5_MeTrfase_fam"/>
</dbReference>
<dbReference type="OrthoDB" id="9804590at2"/>
<gene>
    <name evidence="5" type="ORF">A6F49_03230</name>
</gene>
<keyword evidence="6" id="KW-1185">Reference proteome</keyword>
<dbReference type="EMBL" id="LXEY01000004">
    <property type="protein sequence ID" value="OAV63068.1"/>
    <property type="molecule type" value="Genomic_DNA"/>
</dbReference>
<dbReference type="STRING" id="1837282.A6F49_03230"/>
<dbReference type="GO" id="GO:0070041">
    <property type="term" value="F:rRNA (uridine-C5-)-methyltransferase activity"/>
    <property type="evidence" value="ECO:0007669"/>
    <property type="project" value="TreeGrafter"/>
</dbReference>
<feature type="binding site" evidence="4">
    <location>
        <position position="242"/>
    </location>
    <ligand>
        <name>S-adenosyl-L-methionine</name>
        <dbReference type="ChEBI" id="CHEBI:59789"/>
    </ligand>
</feature>
<dbReference type="GO" id="GO:0070475">
    <property type="term" value="P:rRNA base methylation"/>
    <property type="evidence" value="ECO:0007669"/>
    <property type="project" value="TreeGrafter"/>
</dbReference>
<evidence type="ECO:0008006" key="7">
    <source>
        <dbReference type="Google" id="ProtNLM"/>
    </source>
</evidence>
<organism evidence="5 6">
    <name type="scientific">Enteractinococcus helveticum</name>
    <dbReference type="NCBI Taxonomy" id="1837282"/>
    <lineage>
        <taxon>Bacteria</taxon>
        <taxon>Bacillati</taxon>
        <taxon>Actinomycetota</taxon>
        <taxon>Actinomycetes</taxon>
        <taxon>Micrococcales</taxon>
        <taxon>Micrococcaceae</taxon>
    </lineage>
</organism>
<dbReference type="Gene3D" id="2.40.50.1070">
    <property type="match status" value="1"/>
</dbReference>
<reference evidence="5 6" key="1">
    <citation type="submission" date="2016-04" db="EMBL/GenBank/DDBJ databases">
        <title>First whole genome shotgun sequence of the bacterium Enteractinococcus sp. strain UASWS1574.</title>
        <authorList>
            <person name="Crovadore J."/>
            <person name="Chablais R."/>
            <person name="Lefort F."/>
        </authorList>
    </citation>
    <scope>NUCLEOTIDE SEQUENCE [LARGE SCALE GENOMIC DNA]</scope>
    <source>
        <strain evidence="5 6">UASWS1574</strain>
    </source>
</reference>